<accession>A0A1S0U688</accession>
<dbReference type="AlphaFoldDB" id="A0A1S0U688"/>
<reference evidence="1" key="1">
    <citation type="submission" date="2012-04" db="EMBL/GenBank/DDBJ databases">
        <title>The Genome Sequence of Loa loa.</title>
        <authorList>
            <consortium name="The Broad Institute Genome Sequencing Platform"/>
            <consortium name="Broad Institute Genome Sequencing Center for Infectious Disease"/>
            <person name="Nutman T.B."/>
            <person name="Fink D.L."/>
            <person name="Russ C."/>
            <person name="Young S."/>
            <person name="Zeng Q."/>
            <person name="Gargeya S."/>
            <person name="Alvarado L."/>
            <person name="Berlin A."/>
            <person name="Chapman S.B."/>
            <person name="Chen Z."/>
            <person name="Freedman E."/>
            <person name="Gellesch M."/>
            <person name="Goldberg J."/>
            <person name="Griggs A."/>
            <person name="Gujja S."/>
            <person name="Heilman E.R."/>
            <person name="Heiman D."/>
            <person name="Howarth C."/>
            <person name="Mehta T."/>
            <person name="Neiman D."/>
            <person name="Pearson M."/>
            <person name="Roberts A."/>
            <person name="Saif S."/>
            <person name="Shea T."/>
            <person name="Shenoy N."/>
            <person name="Sisk P."/>
            <person name="Stolte C."/>
            <person name="Sykes S."/>
            <person name="White J."/>
            <person name="Yandava C."/>
            <person name="Haas B."/>
            <person name="Henn M.R."/>
            <person name="Nusbaum C."/>
            <person name="Birren B."/>
        </authorList>
    </citation>
    <scope>NUCLEOTIDE SEQUENCE [LARGE SCALE GENOMIC DNA]</scope>
</reference>
<dbReference type="Gene3D" id="1.10.4080.10">
    <property type="entry name" value="ADP-ribosylation/Crystallin J1"/>
    <property type="match status" value="1"/>
</dbReference>
<name>A0A1S0U688_LOALO</name>
<dbReference type="OrthoDB" id="410104at2759"/>
<organism evidence="1">
    <name type="scientific">Loa loa</name>
    <name type="common">Eye worm</name>
    <name type="synonym">Filaria loa</name>
    <dbReference type="NCBI Taxonomy" id="7209"/>
    <lineage>
        <taxon>Eukaryota</taxon>
        <taxon>Metazoa</taxon>
        <taxon>Ecdysozoa</taxon>
        <taxon>Nematoda</taxon>
        <taxon>Chromadorea</taxon>
        <taxon>Rhabditida</taxon>
        <taxon>Spirurina</taxon>
        <taxon>Spiruromorpha</taxon>
        <taxon>Filarioidea</taxon>
        <taxon>Onchocercidae</taxon>
        <taxon>Loa</taxon>
    </lineage>
</organism>
<dbReference type="InParanoid" id="A0A1S0U688"/>
<dbReference type="RefSeq" id="XP_003139081.1">
    <property type="nucleotide sequence ID" value="XM_003139033.1"/>
</dbReference>
<dbReference type="CTD" id="9940884"/>
<proteinExistence type="predicted"/>
<evidence type="ECO:0000313" key="1">
    <source>
        <dbReference type="EMBL" id="EFO24991.1"/>
    </source>
</evidence>
<dbReference type="KEGG" id="loa:LOAG_03496"/>
<protein>
    <submittedName>
        <fullName evidence="1">Uncharacterized protein</fullName>
    </submittedName>
</protein>
<dbReference type="InterPro" id="IPR036705">
    <property type="entry name" value="Ribosyl_crysJ1_sf"/>
</dbReference>
<dbReference type="GeneID" id="9940884"/>
<sequence length="112" mass="12555">MTGGTLRLDNFIRFISLTASVLVRVVRQVGTLTWVKRSRGVKREMQHTRKALGCLYGQVIGDSLGSRYEFQPASVVQQMIINDSVQSFLPMIGGGPFQLLPGQPCNFLLHYR</sequence>
<dbReference type="SUPFAM" id="SSF101478">
    <property type="entry name" value="ADP-ribosylglycohydrolase"/>
    <property type="match status" value="1"/>
</dbReference>
<dbReference type="EMBL" id="JH712162">
    <property type="protein sequence ID" value="EFO24991.1"/>
    <property type="molecule type" value="Genomic_DNA"/>
</dbReference>
<gene>
    <name evidence="1" type="ORF">LOAG_03496</name>
</gene>